<proteinExistence type="predicted"/>
<organism evidence="2 3">
    <name type="scientific">Dendrobium nobile</name>
    <name type="common">Orchid</name>
    <dbReference type="NCBI Taxonomy" id="94219"/>
    <lineage>
        <taxon>Eukaryota</taxon>
        <taxon>Viridiplantae</taxon>
        <taxon>Streptophyta</taxon>
        <taxon>Embryophyta</taxon>
        <taxon>Tracheophyta</taxon>
        <taxon>Spermatophyta</taxon>
        <taxon>Magnoliopsida</taxon>
        <taxon>Liliopsida</taxon>
        <taxon>Asparagales</taxon>
        <taxon>Orchidaceae</taxon>
        <taxon>Epidendroideae</taxon>
        <taxon>Malaxideae</taxon>
        <taxon>Dendrobiinae</taxon>
        <taxon>Dendrobium</taxon>
    </lineage>
</organism>
<keyword evidence="3" id="KW-1185">Reference proteome</keyword>
<feature type="compositionally biased region" description="Acidic residues" evidence="1">
    <location>
        <begin position="250"/>
        <end position="264"/>
    </location>
</feature>
<dbReference type="Pfam" id="PF00687">
    <property type="entry name" value="Ribosomal_L1"/>
    <property type="match status" value="1"/>
</dbReference>
<sequence length="309" mass="34196">MADASGSPPRSRLSRAAASRAVGSLLKWIRAQRNSNNIAATGHDDSIYLILTRTKTPHKVHSKPYRIPLPHPIHDPSTVSLILDDRPNSLLTLSAARDLVRSLSIPISQILSLSDLRSGILPGGELLFADRRIARLLRSFDKKGKNKKSKRSMPVEVDFTRKVWPDYVRRVCFSTVLNLGSGTCCGIRVGRASQGSDEIVDNLMAAVDGAVQNVPRKWSSVKGFHLKTSESLALPIYEKSNWPQKKLGDDDNDNDEDSVEEERVEDEKHRKTKRRAEGATGKRARDESESGGGEVRKIKKKILGYGAGR</sequence>
<reference evidence="2" key="1">
    <citation type="journal article" date="2022" name="Front. Genet.">
        <title>Chromosome-Scale Assembly of the Dendrobium nobile Genome Provides Insights Into the Molecular Mechanism of the Biosynthesis of the Medicinal Active Ingredient of Dendrobium.</title>
        <authorList>
            <person name="Xu Q."/>
            <person name="Niu S.-C."/>
            <person name="Li K.-L."/>
            <person name="Zheng P.-J."/>
            <person name="Zhang X.-J."/>
            <person name="Jia Y."/>
            <person name="Liu Y."/>
            <person name="Niu Y.-X."/>
            <person name="Yu L.-H."/>
            <person name="Chen D.-F."/>
            <person name="Zhang G.-Q."/>
        </authorList>
    </citation>
    <scope>NUCLEOTIDE SEQUENCE</scope>
    <source>
        <tissue evidence="2">Leaf</tissue>
    </source>
</reference>
<evidence type="ECO:0000313" key="3">
    <source>
        <dbReference type="Proteomes" id="UP000829196"/>
    </source>
</evidence>
<gene>
    <name evidence="2" type="ORF">KFK09_028778</name>
</gene>
<dbReference type="InterPro" id="IPR023674">
    <property type="entry name" value="Ribosomal_uL1-like"/>
</dbReference>
<dbReference type="CDD" id="cd00403">
    <property type="entry name" value="Ribosomal_L1"/>
    <property type="match status" value="1"/>
</dbReference>
<comment type="caution">
    <text evidence="2">The sequence shown here is derived from an EMBL/GenBank/DDBJ whole genome shotgun (WGS) entry which is preliminary data.</text>
</comment>
<feature type="region of interest" description="Disordered" evidence="1">
    <location>
        <begin position="243"/>
        <end position="309"/>
    </location>
</feature>
<accession>A0A8T3A486</accession>
<name>A0A8T3A486_DENNO</name>
<evidence type="ECO:0000256" key="1">
    <source>
        <dbReference type="SAM" id="MobiDB-lite"/>
    </source>
</evidence>
<dbReference type="OrthoDB" id="10251727at2759"/>
<protein>
    <submittedName>
        <fullName evidence="2">Uncharacterized protein</fullName>
    </submittedName>
</protein>
<dbReference type="SUPFAM" id="SSF56808">
    <property type="entry name" value="Ribosomal protein L1"/>
    <property type="match status" value="1"/>
</dbReference>
<dbReference type="SMR" id="A0A8T3A486"/>
<dbReference type="AlphaFoldDB" id="A0A8T3A486"/>
<evidence type="ECO:0000313" key="2">
    <source>
        <dbReference type="EMBL" id="KAI0488939.1"/>
    </source>
</evidence>
<dbReference type="Proteomes" id="UP000829196">
    <property type="component" value="Unassembled WGS sequence"/>
</dbReference>
<dbReference type="InterPro" id="IPR028364">
    <property type="entry name" value="Ribosomal_uL1/biogenesis"/>
</dbReference>
<dbReference type="EMBL" id="JAGYWB010000019">
    <property type="protein sequence ID" value="KAI0488939.1"/>
    <property type="molecule type" value="Genomic_DNA"/>
</dbReference>